<reference evidence="1" key="1">
    <citation type="journal article" date="2014" name="Front. Microbiol.">
        <title>High frequency of phylogenetically diverse reductive dehalogenase-homologous genes in deep subseafloor sedimentary metagenomes.</title>
        <authorList>
            <person name="Kawai M."/>
            <person name="Futagami T."/>
            <person name="Toyoda A."/>
            <person name="Takaki Y."/>
            <person name="Nishi S."/>
            <person name="Hori S."/>
            <person name="Arai W."/>
            <person name="Tsubouchi T."/>
            <person name="Morono Y."/>
            <person name="Uchiyama I."/>
            <person name="Ito T."/>
            <person name="Fujiyama A."/>
            <person name="Inagaki F."/>
            <person name="Takami H."/>
        </authorList>
    </citation>
    <scope>NUCLEOTIDE SEQUENCE</scope>
    <source>
        <strain evidence="1">Expedition CK06-06</strain>
    </source>
</reference>
<sequence length="48" mass="5391">KFAPDKSKVDIKSEANYLRRDNWVIGSDTALLQTLKADIMGIVGRVTR</sequence>
<feature type="non-terminal residue" evidence="1">
    <location>
        <position position="1"/>
    </location>
</feature>
<dbReference type="EMBL" id="BART01021166">
    <property type="protein sequence ID" value="GAG96958.1"/>
    <property type="molecule type" value="Genomic_DNA"/>
</dbReference>
<evidence type="ECO:0000313" key="1">
    <source>
        <dbReference type="EMBL" id="GAG96958.1"/>
    </source>
</evidence>
<dbReference type="AlphaFoldDB" id="X1CLB2"/>
<accession>X1CLB2</accession>
<proteinExistence type="predicted"/>
<protein>
    <submittedName>
        <fullName evidence="1">Uncharacterized protein</fullName>
    </submittedName>
</protein>
<organism evidence="1">
    <name type="scientific">marine sediment metagenome</name>
    <dbReference type="NCBI Taxonomy" id="412755"/>
    <lineage>
        <taxon>unclassified sequences</taxon>
        <taxon>metagenomes</taxon>
        <taxon>ecological metagenomes</taxon>
    </lineage>
</organism>
<name>X1CLB2_9ZZZZ</name>
<comment type="caution">
    <text evidence="1">The sequence shown here is derived from an EMBL/GenBank/DDBJ whole genome shotgun (WGS) entry which is preliminary data.</text>
</comment>
<gene>
    <name evidence="1" type="ORF">S01H4_39137</name>
</gene>